<feature type="compositionally biased region" description="Polar residues" evidence="1">
    <location>
        <begin position="308"/>
        <end position="318"/>
    </location>
</feature>
<feature type="compositionally biased region" description="Low complexity" evidence="1">
    <location>
        <begin position="35"/>
        <end position="45"/>
    </location>
</feature>
<feature type="region of interest" description="Disordered" evidence="1">
    <location>
        <begin position="299"/>
        <end position="383"/>
    </location>
</feature>
<feature type="region of interest" description="Disordered" evidence="1">
    <location>
        <begin position="424"/>
        <end position="494"/>
    </location>
</feature>
<protein>
    <submittedName>
        <fullName evidence="2">Uncharacterized protein</fullName>
    </submittedName>
</protein>
<evidence type="ECO:0000256" key="1">
    <source>
        <dbReference type="SAM" id="MobiDB-lite"/>
    </source>
</evidence>
<dbReference type="STRING" id="1447883.A0A2B7YBA3"/>
<dbReference type="AlphaFoldDB" id="A0A2B7YBA3"/>
<feature type="region of interest" description="Disordered" evidence="1">
    <location>
        <begin position="227"/>
        <end position="259"/>
    </location>
</feature>
<accession>A0A2B7YBA3</accession>
<gene>
    <name evidence="2" type="ORF">AJ80_04539</name>
</gene>
<feature type="region of interest" description="Disordered" evidence="1">
    <location>
        <begin position="114"/>
        <end position="136"/>
    </location>
</feature>
<sequence length="538" mass="59297">MSVRSSSNSSLGRKPPLFVSRSLEGLEKVIPPPGHSSRGSSPAPSWKFDKPLPELPHLPCSVYSACNGSTDVTHKYKRTANVDPLPPFVQSYPGAKAALSPSRRPIPIALDLNTTSILPRPPEGTRAPQTSPTVQSAPCCRNSQLSIAGTHCCEDDDSILAADLYDRFREQLPWLDETRYGLDPDQLGPFRLRTTPNSPSSHTMVHGVDPVLVPLPLDFKGLRRGANASEASLRSPVKPGNAGVGRGATSDTCLHKMPPPILRRAISDEAPRQRLNRNQHITWTASSTITLPSSSLSKEYLPEKDEQPNNASTPQLSPRSPLGNRTRIYSSSTDASLTDLHHPPHTDEKVDDNINNSSSDNNSNSDPNTPTTDGNPSLPHRRLTQPAIPLSECQKYGQSVWSSPKQNQKRRLIVPRFIHRLLPQQIQRKVTAPQVPPRPPPKTTSTARSMSTSAPSPTRHKHHTPRRRRPPTPSPTPENRTPFSGKGTPELGMSHTCRSMVSLTRDKFKMPNIEWRKGSPLKNHNTRIASHSERKSRQ</sequence>
<keyword evidence="3" id="KW-1185">Reference proteome</keyword>
<feature type="compositionally biased region" description="Basic residues" evidence="1">
    <location>
        <begin position="458"/>
        <end position="470"/>
    </location>
</feature>
<feature type="compositionally biased region" description="Basic and acidic residues" evidence="1">
    <location>
        <begin position="339"/>
        <end position="352"/>
    </location>
</feature>
<feature type="compositionally biased region" description="Low complexity" evidence="1">
    <location>
        <begin position="443"/>
        <end position="457"/>
    </location>
</feature>
<feature type="compositionally biased region" description="Polar residues" evidence="1">
    <location>
        <begin position="327"/>
        <end position="336"/>
    </location>
</feature>
<evidence type="ECO:0000313" key="3">
    <source>
        <dbReference type="Proteomes" id="UP000224634"/>
    </source>
</evidence>
<comment type="caution">
    <text evidence="2">The sequence shown here is derived from an EMBL/GenBank/DDBJ whole genome shotgun (WGS) entry which is preliminary data.</text>
</comment>
<dbReference type="OrthoDB" id="4207595at2759"/>
<feature type="region of interest" description="Disordered" evidence="1">
    <location>
        <begin position="511"/>
        <end position="538"/>
    </location>
</feature>
<evidence type="ECO:0000313" key="2">
    <source>
        <dbReference type="EMBL" id="PGH18152.1"/>
    </source>
</evidence>
<dbReference type="EMBL" id="PDNA01000059">
    <property type="protein sequence ID" value="PGH18152.1"/>
    <property type="molecule type" value="Genomic_DNA"/>
</dbReference>
<name>A0A2B7YBA3_POLH7</name>
<feature type="compositionally biased region" description="Polar residues" evidence="1">
    <location>
        <begin position="127"/>
        <end position="136"/>
    </location>
</feature>
<organism evidence="2 3">
    <name type="scientific">Polytolypa hystricis (strain UAMH7299)</name>
    <dbReference type="NCBI Taxonomy" id="1447883"/>
    <lineage>
        <taxon>Eukaryota</taxon>
        <taxon>Fungi</taxon>
        <taxon>Dikarya</taxon>
        <taxon>Ascomycota</taxon>
        <taxon>Pezizomycotina</taxon>
        <taxon>Eurotiomycetes</taxon>
        <taxon>Eurotiomycetidae</taxon>
        <taxon>Onygenales</taxon>
        <taxon>Onygenales incertae sedis</taxon>
        <taxon>Polytolypa</taxon>
    </lineage>
</organism>
<feature type="region of interest" description="Disordered" evidence="1">
    <location>
        <begin position="23"/>
        <end position="48"/>
    </location>
</feature>
<feature type="compositionally biased region" description="Low complexity" evidence="1">
    <location>
        <begin position="353"/>
        <end position="373"/>
    </location>
</feature>
<proteinExistence type="predicted"/>
<reference evidence="2 3" key="1">
    <citation type="submission" date="2017-10" db="EMBL/GenBank/DDBJ databases">
        <title>Comparative genomics in systemic dimorphic fungi from Ajellomycetaceae.</title>
        <authorList>
            <person name="Munoz J.F."/>
            <person name="Mcewen J.G."/>
            <person name="Clay O.K."/>
            <person name="Cuomo C.A."/>
        </authorList>
    </citation>
    <scope>NUCLEOTIDE SEQUENCE [LARGE SCALE GENOMIC DNA]</scope>
    <source>
        <strain evidence="2 3">UAMH7299</strain>
    </source>
</reference>
<dbReference type="Proteomes" id="UP000224634">
    <property type="component" value="Unassembled WGS sequence"/>
</dbReference>